<dbReference type="Pfam" id="PF13439">
    <property type="entry name" value="Glyco_transf_4"/>
    <property type="match status" value="1"/>
</dbReference>
<dbReference type="AlphaFoldDB" id="A0A2U0I447"/>
<dbReference type="SUPFAM" id="SSF53756">
    <property type="entry name" value="UDP-Glycosyltransferase/glycogen phosphorylase"/>
    <property type="match status" value="1"/>
</dbReference>
<evidence type="ECO:0000313" key="4">
    <source>
        <dbReference type="EMBL" id="PVW15760.1"/>
    </source>
</evidence>
<dbReference type="GO" id="GO:0016757">
    <property type="term" value="F:glycosyltransferase activity"/>
    <property type="evidence" value="ECO:0007669"/>
    <property type="project" value="InterPro"/>
</dbReference>
<protein>
    <recommendedName>
        <fullName evidence="6">Glycosyltransferase family 1 protein</fullName>
    </recommendedName>
</protein>
<evidence type="ECO:0000313" key="5">
    <source>
        <dbReference type="Proteomes" id="UP000245962"/>
    </source>
</evidence>
<sequence>MWPSCLPLLQNPKAMPNKKVLLVFRKAHKGNYSIEKVYHAVYRCLKEDTKSILEYKELTLRRTYDFFQFIRCFFGSLVSKTHIVHITGGCNYMVMAFPFKKRVLTIHDLYHYQQLKGLKGIIYNLFFYRLPIRFSHKIVAVSNETKNQLLRYFNHVNDKITVIHNPLTVPEKEIKTRERIFSKERPVQVLQIGNKPLKNYRRFIEATKSLNLHYHFVHSKTEAIQALIAQHDIHERSNVYSNLGEEQLYGLYHKTDVLYFASEAEGFGLPVIEAQAFGIPVITSKLAPLKNIGTGALFVNPLNISEIKNAFENLYEPGFIKRKIAEGKENSRRYILKKTSNNYSHLYKNL</sequence>
<dbReference type="InterPro" id="IPR028098">
    <property type="entry name" value="Glyco_trans_4-like_N"/>
</dbReference>
<gene>
    <name evidence="4" type="ORF">DDV96_05690</name>
</gene>
<reference evidence="4 5" key="1">
    <citation type="submission" date="2018-04" db="EMBL/GenBank/DDBJ databases">
        <title>Marixanthomonas spongiae HN-E44 sp. nov., isolated from a marine sponge.</title>
        <authorList>
            <person name="Luo L."/>
            <person name="Zhuang L."/>
        </authorList>
    </citation>
    <scope>NUCLEOTIDE SEQUENCE [LARGE SCALE GENOMIC DNA]</scope>
    <source>
        <strain evidence="4 5">HN-E44</strain>
    </source>
</reference>
<keyword evidence="1" id="KW-0808">Transferase</keyword>
<dbReference type="PANTHER" id="PTHR46401">
    <property type="entry name" value="GLYCOSYLTRANSFERASE WBBK-RELATED"/>
    <property type="match status" value="1"/>
</dbReference>
<evidence type="ECO:0000259" key="2">
    <source>
        <dbReference type="Pfam" id="PF00534"/>
    </source>
</evidence>
<feature type="domain" description="Glycosyltransferase subfamily 4-like N-terminal" evidence="3">
    <location>
        <begin position="81"/>
        <end position="166"/>
    </location>
</feature>
<comment type="caution">
    <text evidence="4">The sequence shown here is derived from an EMBL/GenBank/DDBJ whole genome shotgun (WGS) entry which is preliminary data.</text>
</comment>
<dbReference type="Gene3D" id="3.40.50.2000">
    <property type="entry name" value="Glycogen Phosphorylase B"/>
    <property type="match status" value="2"/>
</dbReference>
<organism evidence="4 5">
    <name type="scientific">Marixanthomonas spongiae</name>
    <dbReference type="NCBI Taxonomy" id="2174845"/>
    <lineage>
        <taxon>Bacteria</taxon>
        <taxon>Pseudomonadati</taxon>
        <taxon>Bacteroidota</taxon>
        <taxon>Flavobacteriia</taxon>
        <taxon>Flavobacteriales</taxon>
        <taxon>Flavobacteriaceae</taxon>
        <taxon>Marixanthomonas</taxon>
    </lineage>
</organism>
<dbReference type="EMBL" id="QEHR01000003">
    <property type="protein sequence ID" value="PVW15760.1"/>
    <property type="molecule type" value="Genomic_DNA"/>
</dbReference>
<dbReference type="Pfam" id="PF00534">
    <property type="entry name" value="Glycos_transf_1"/>
    <property type="match status" value="1"/>
</dbReference>
<dbReference type="InterPro" id="IPR001296">
    <property type="entry name" value="Glyco_trans_1"/>
</dbReference>
<feature type="domain" description="Glycosyl transferase family 1" evidence="2">
    <location>
        <begin position="176"/>
        <end position="316"/>
    </location>
</feature>
<dbReference type="GO" id="GO:0009103">
    <property type="term" value="P:lipopolysaccharide biosynthetic process"/>
    <property type="evidence" value="ECO:0007669"/>
    <property type="project" value="TreeGrafter"/>
</dbReference>
<evidence type="ECO:0000256" key="1">
    <source>
        <dbReference type="ARBA" id="ARBA00022679"/>
    </source>
</evidence>
<dbReference type="PANTHER" id="PTHR46401:SF2">
    <property type="entry name" value="GLYCOSYLTRANSFERASE WBBK-RELATED"/>
    <property type="match status" value="1"/>
</dbReference>
<evidence type="ECO:0008006" key="6">
    <source>
        <dbReference type="Google" id="ProtNLM"/>
    </source>
</evidence>
<name>A0A2U0I447_9FLAO</name>
<dbReference type="OrthoDB" id="798298at2"/>
<accession>A0A2U0I447</accession>
<dbReference type="Proteomes" id="UP000245962">
    <property type="component" value="Unassembled WGS sequence"/>
</dbReference>
<proteinExistence type="predicted"/>
<keyword evidence="5" id="KW-1185">Reference proteome</keyword>
<evidence type="ECO:0000259" key="3">
    <source>
        <dbReference type="Pfam" id="PF13439"/>
    </source>
</evidence>